<keyword evidence="4" id="KW-1133">Transmembrane helix</keyword>
<evidence type="ECO:0000313" key="5">
    <source>
        <dbReference type="Proteomes" id="UP001652625"/>
    </source>
</evidence>
<proteinExistence type="inferred from homology"/>
<comment type="similarity">
    <text evidence="1 3">Belongs to the short-chain dehydrogenases/reductases (SDR) family.</text>
</comment>
<dbReference type="InterPro" id="IPR051019">
    <property type="entry name" value="VLCFA-Steroid_DH"/>
</dbReference>
<dbReference type="PIRSF" id="PIRSF000126">
    <property type="entry name" value="11-beta-HSD1"/>
    <property type="match status" value="1"/>
</dbReference>
<feature type="transmembrane region" description="Helical" evidence="4">
    <location>
        <begin position="12"/>
        <end position="31"/>
    </location>
</feature>
<sequence>MIWKILGSLLLLKYGITLSQFLWLMCRLYVFPKWGFKIDLKKFGKWAVITGATDGIGKAIAKQLAKRGLNLVLISRSEEKLKSTAKEFESLGVEVKTVQFDFSKTEGYEKIQKILVNYDIGVLVNNVGISYDHPDYYLQNSDDFYESLVNINVLSLLKMTKIVLEGMVSRKRGLIVHVSSLSGLSPTPFLTVYSASKVMVNFFGQALDAEYKNQGVSSQVITPFFVATKLSKLRANGLFIPSVEAYAAQTVNAMGLSTTMMGFWSHEIINFVISLLPQCIVNREIFKSMNGLRKKWLSKQQGKRE</sequence>
<dbReference type="InterPro" id="IPR036291">
    <property type="entry name" value="NAD(P)-bd_dom_sf"/>
</dbReference>
<dbReference type="InterPro" id="IPR002347">
    <property type="entry name" value="SDR_fam"/>
</dbReference>
<gene>
    <name evidence="6" type="primary">LOC136080441</name>
</gene>
<accession>A0ABM4BVC1</accession>
<dbReference type="CDD" id="cd05356">
    <property type="entry name" value="17beta-HSD1_like_SDR_c"/>
    <property type="match status" value="1"/>
</dbReference>
<name>A0ABM4BVC1_HYDVU</name>
<dbReference type="Pfam" id="PF00106">
    <property type="entry name" value="adh_short"/>
    <property type="match status" value="1"/>
</dbReference>
<dbReference type="PRINTS" id="PR00081">
    <property type="entry name" value="GDHRDH"/>
</dbReference>
<reference evidence="6" key="1">
    <citation type="submission" date="2025-08" db="UniProtKB">
        <authorList>
            <consortium name="RefSeq"/>
        </authorList>
    </citation>
    <scope>IDENTIFICATION</scope>
</reference>
<evidence type="ECO:0000256" key="4">
    <source>
        <dbReference type="SAM" id="Phobius"/>
    </source>
</evidence>
<protein>
    <submittedName>
        <fullName evidence="6">Very-long-chain 3-oxoacyl-CoA reductase-like</fullName>
    </submittedName>
</protein>
<evidence type="ECO:0000256" key="1">
    <source>
        <dbReference type="ARBA" id="ARBA00006484"/>
    </source>
</evidence>
<dbReference type="PANTHER" id="PTHR43899">
    <property type="entry name" value="RH59310P"/>
    <property type="match status" value="1"/>
</dbReference>
<evidence type="ECO:0000256" key="3">
    <source>
        <dbReference type="RuleBase" id="RU000363"/>
    </source>
</evidence>
<keyword evidence="2" id="KW-0560">Oxidoreductase</keyword>
<dbReference type="RefSeq" id="XP_065653149.1">
    <property type="nucleotide sequence ID" value="XM_065797077.1"/>
</dbReference>
<dbReference type="PANTHER" id="PTHR43899:SF13">
    <property type="entry name" value="RH59310P"/>
    <property type="match status" value="1"/>
</dbReference>
<keyword evidence="4" id="KW-0812">Transmembrane</keyword>
<organism evidence="5 6">
    <name type="scientific">Hydra vulgaris</name>
    <name type="common">Hydra</name>
    <name type="synonym">Hydra attenuata</name>
    <dbReference type="NCBI Taxonomy" id="6087"/>
    <lineage>
        <taxon>Eukaryota</taxon>
        <taxon>Metazoa</taxon>
        <taxon>Cnidaria</taxon>
        <taxon>Hydrozoa</taxon>
        <taxon>Hydroidolina</taxon>
        <taxon>Anthoathecata</taxon>
        <taxon>Aplanulata</taxon>
        <taxon>Hydridae</taxon>
        <taxon>Hydra</taxon>
    </lineage>
</organism>
<dbReference type="Proteomes" id="UP001652625">
    <property type="component" value="Chromosome 05"/>
</dbReference>
<dbReference type="Gene3D" id="3.40.50.720">
    <property type="entry name" value="NAD(P)-binding Rossmann-like Domain"/>
    <property type="match status" value="1"/>
</dbReference>
<keyword evidence="4" id="KW-0472">Membrane</keyword>
<dbReference type="PRINTS" id="PR00080">
    <property type="entry name" value="SDRFAMILY"/>
</dbReference>
<evidence type="ECO:0000256" key="2">
    <source>
        <dbReference type="ARBA" id="ARBA00023002"/>
    </source>
</evidence>
<keyword evidence="5" id="KW-1185">Reference proteome</keyword>
<dbReference type="SUPFAM" id="SSF51735">
    <property type="entry name" value="NAD(P)-binding Rossmann-fold domains"/>
    <property type="match status" value="1"/>
</dbReference>
<evidence type="ECO:0000313" key="6">
    <source>
        <dbReference type="RefSeq" id="XP_065653149.1"/>
    </source>
</evidence>
<dbReference type="GeneID" id="136080441"/>